<dbReference type="EMBL" id="FOVN01000001">
    <property type="protein sequence ID" value="SFN49694.1"/>
    <property type="molecule type" value="Genomic_DNA"/>
</dbReference>
<keyword evidence="1" id="KW-0472">Membrane</keyword>
<feature type="transmembrane region" description="Helical" evidence="1">
    <location>
        <begin position="44"/>
        <end position="66"/>
    </location>
</feature>
<evidence type="ECO:0000256" key="1">
    <source>
        <dbReference type="SAM" id="Phobius"/>
    </source>
</evidence>
<protein>
    <submittedName>
        <fullName evidence="2">Uncharacterized protein</fullName>
    </submittedName>
</protein>
<keyword evidence="1" id="KW-0812">Transmembrane</keyword>
<reference evidence="3" key="1">
    <citation type="submission" date="2016-10" db="EMBL/GenBank/DDBJ databases">
        <authorList>
            <person name="Varghese N."/>
            <person name="Submissions S."/>
        </authorList>
    </citation>
    <scope>NUCLEOTIDE SEQUENCE [LARGE SCALE GENOMIC DNA]</scope>
    <source>
        <strain evidence="3">DSM 23925</strain>
    </source>
</reference>
<evidence type="ECO:0000313" key="3">
    <source>
        <dbReference type="Proteomes" id="UP000198705"/>
    </source>
</evidence>
<dbReference type="RefSeq" id="WP_245758186.1">
    <property type="nucleotide sequence ID" value="NZ_FOVN01000001.1"/>
</dbReference>
<dbReference type="STRING" id="649333.SAMN04487989_101831"/>
<dbReference type="AlphaFoldDB" id="A0A1I4ZHF2"/>
<feature type="transmembrane region" description="Helical" evidence="1">
    <location>
        <begin position="12"/>
        <end position="32"/>
    </location>
</feature>
<gene>
    <name evidence="2" type="ORF">SAMN04487989_101831</name>
</gene>
<keyword evidence="1" id="KW-1133">Transmembrane helix</keyword>
<accession>A0A1I4ZHF2</accession>
<keyword evidence="3" id="KW-1185">Reference proteome</keyword>
<name>A0A1I4ZHF2_9FLAO</name>
<dbReference type="Proteomes" id="UP000198705">
    <property type="component" value="Unassembled WGS sequence"/>
</dbReference>
<organism evidence="2 3">
    <name type="scientific">Bizionia echini</name>
    <dbReference type="NCBI Taxonomy" id="649333"/>
    <lineage>
        <taxon>Bacteria</taxon>
        <taxon>Pseudomonadati</taxon>
        <taxon>Bacteroidota</taxon>
        <taxon>Flavobacteriia</taxon>
        <taxon>Flavobacteriales</taxon>
        <taxon>Flavobacteriaceae</taxon>
        <taxon>Bizionia</taxon>
    </lineage>
</organism>
<evidence type="ECO:0000313" key="2">
    <source>
        <dbReference type="EMBL" id="SFN49694.1"/>
    </source>
</evidence>
<sequence>MADIIIKYTKKRLYINLILALFWTTLGVFVLWESNTIRWYNFGYLLAGLLYLTQFFYDLFWQYLFISDECIKINGFFGKKIRLKDITAIEKFAGGYTVKTENRKFNIHTNLIDENSLIEFDTFLNTIEISEKEYYELKI</sequence>
<proteinExistence type="predicted"/>